<keyword evidence="5" id="KW-1185">Reference proteome</keyword>
<protein>
    <submittedName>
        <fullName evidence="4">Putative bystin</fullName>
    </submittedName>
</protein>
<evidence type="ECO:0000313" key="4">
    <source>
        <dbReference type="EMBL" id="KPA83026.1"/>
    </source>
</evidence>
<evidence type="ECO:0000256" key="3">
    <source>
        <dbReference type="SAM" id="MobiDB-lite"/>
    </source>
</evidence>
<comment type="caution">
    <text evidence="4">The sequence shown here is derived from an EMBL/GenBank/DDBJ whole genome shotgun (WGS) entry which is preliminary data.</text>
</comment>
<dbReference type="GO" id="GO:0005730">
    <property type="term" value="C:nucleolus"/>
    <property type="evidence" value="ECO:0007669"/>
    <property type="project" value="TreeGrafter"/>
</dbReference>
<dbReference type="EMBL" id="LGTL01000004">
    <property type="protein sequence ID" value="KPA83026.1"/>
    <property type="molecule type" value="Genomic_DNA"/>
</dbReference>
<dbReference type="GeneID" id="26903045"/>
<comment type="similarity">
    <text evidence="1">Belongs to the bystin family.</text>
</comment>
<dbReference type="OrthoDB" id="2192561at2759"/>
<dbReference type="RefSeq" id="XP_015661465.1">
    <property type="nucleotide sequence ID" value="XM_015799863.1"/>
</dbReference>
<dbReference type="InterPro" id="IPR007955">
    <property type="entry name" value="Bystin"/>
</dbReference>
<accession>A0A0M9G662</accession>
<evidence type="ECO:0000256" key="2">
    <source>
        <dbReference type="SAM" id="Coils"/>
    </source>
</evidence>
<feature type="compositionally biased region" description="Basic and acidic residues" evidence="3">
    <location>
        <begin position="1"/>
        <end position="12"/>
    </location>
</feature>
<dbReference type="PANTHER" id="PTHR12821">
    <property type="entry name" value="BYSTIN"/>
    <property type="match status" value="1"/>
</dbReference>
<name>A0A0M9G662_LEPPY</name>
<dbReference type="OMA" id="TKLPVIW"/>
<reference evidence="4 5" key="1">
    <citation type="submission" date="2015-07" db="EMBL/GenBank/DDBJ databases">
        <title>High-quality genome of monoxenous trypanosomatid Leptomonas pyrrhocoris.</title>
        <authorList>
            <person name="Flegontov P."/>
            <person name="Butenko A."/>
            <person name="Firsov S."/>
            <person name="Vlcek C."/>
            <person name="Logacheva M.D."/>
            <person name="Field M."/>
            <person name="Filatov D."/>
            <person name="Flegontova O."/>
            <person name="Gerasimov E."/>
            <person name="Jackson A.P."/>
            <person name="Kelly S."/>
            <person name="Opperdoes F."/>
            <person name="O'Reilly A."/>
            <person name="Votypka J."/>
            <person name="Yurchenko V."/>
            <person name="Lukes J."/>
        </authorList>
    </citation>
    <scope>NUCLEOTIDE SEQUENCE [LARGE SCALE GENOMIC DNA]</scope>
    <source>
        <strain evidence="4">H10</strain>
    </source>
</reference>
<dbReference type="VEuPathDB" id="TriTrypDB:LpyrH10_04_3040"/>
<organism evidence="4 5">
    <name type="scientific">Leptomonas pyrrhocoris</name>
    <name type="common">Firebug parasite</name>
    <dbReference type="NCBI Taxonomy" id="157538"/>
    <lineage>
        <taxon>Eukaryota</taxon>
        <taxon>Discoba</taxon>
        <taxon>Euglenozoa</taxon>
        <taxon>Kinetoplastea</taxon>
        <taxon>Metakinetoplastina</taxon>
        <taxon>Trypanosomatida</taxon>
        <taxon>Trypanosomatidae</taxon>
        <taxon>Leishmaniinae</taxon>
        <taxon>Leptomonas</taxon>
    </lineage>
</organism>
<evidence type="ECO:0000256" key="1">
    <source>
        <dbReference type="ARBA" id="ARBA00007114"/>
    </source>
</evidence>
<dbReference type="PANTHER" id="PTHR12821:SF0">
    <property type="entry name" value="BYSTIN"/>
    <property type="match status" value="1"/>
</dbReference>
<dbReference type="GO" id="GO:0005737">
    <property type="term" value="C:cytoplasm"/>
    <property type="evidence" value="ECO:0007669"/>
    <property type="project" value="TreeGrafter"/>
</dbReference>
<evidence type="ECO:0000313" key="5">
    <source>
        <dbReference type="Proteomes" id="UP000037923"/>
    </source>
</evidence>
<dbReference type="AlphaFoldDB" id="A0A0M9G662"/>
<dbReference type="Proteomes" id="UP000037923">
    <property type="component" value="Unassembled WGS sequence"/>
</dbReference>
<keyword evidence="2" id="KW-0175">Coiled coil</keyword>
<dbReference type="GO" id="GO:0006364">
    <property type="term" value="P:rRNA processing"/>
    <property type="evidence" value="ECO:0007669"/>
    <property type="project" value="TreeGrafter"/>
</dbReference>
<proteinExistence type="inferred from homology"/>
<sequence length="468" mass="52812">MPGKEKTKKESQRSNPLGDDINAERFASAKASSHRRGDDSNAVDQAGYLIPNHATKRILRTAKQQLEDIQDELTAEEAYVGGNNHDGEDDGLRELLDNEEMTTEGRAHQYEFEAEADANMAELEYDDNESIASELPSEAMGEITPEMYGIDEEEARLLHAFQPASRVQSRNLADMIMEKIKEKEDGARGAAQSSGPNAGVDNNEDDEDKIDNRVARVYTAIGTVLKRYTSGKIPKAFKILPNVKNWEPLLMLTKPDQWSPHATYQATRIFAANLNENMLQRYYAAVLLPIVHERLLEEKKLHPALYMAVRKALFKPVAFFKGFLLPLATDEECTLREALVVASVLQRSHLPPVPTAVTIYKIAQQPFSGPCAVFLRVLIDKKMALPYQAIDELVKYFHRFLETHTKEEALPVLWHQTLLTFIQHYKADLTEAQLGLLSSVCNVHFHYMITPEIRREIVAALRMKQGVA</sequence>
<feature type="region of interest" description="Disordered" evidence="3">
    <location>
        <begin position="183"/>
        <end position="207"/>
    </location>
</feature>
<dbReference type="Pfam" id="PF05291">
    <property type="entry name" value="Bystin"/>
    <property type="match status" value="1"/>
</dbReference>
<dbReference type="GO" id="GO:0030515">
    <property type="term" value="F:snoRNA binding"/>
    <property type="evidence" value="ECO:0007669"/>
    <property type="project" value="TreeGrafter"/>
</dbReference>
<gene>
    <name evidence="4" type="ORF">ABB37_02754</name>
</gene>
<feature type="region of interest" description="Disordered" evidence="3">
    <location>
        <begin position="1"/>
        <end position="50"/>
    </location>
</feature>
<dbReference type="GO" id="GO:0030688">
    <property type="term" value="C:preribosome, small subunit precursor"/>
    <property type="evidence" value="ECO:0007669"/>
    <property type="project" value="TreeGrafter"/>
</dbReference>
<feature type="coiled-coil region" evidence="2">
    <location>
        <begin position="52"/>
        <end position="79"/>
    </location>
</feature>